<dbReference type="InterPro" id="IPR011050">
    <property type="entry name" value="Pectin_lyase_fold/virulence"/>
</dbReference>
<evidence type="ECO:0000256" key="2">
    <source>
        <dbReference type="SAM" id="SignalP"/>
    </source>
</evidence>
<dbReference type="RefSeq" id="WP_092124815.1">
    <property type="nucleotide sequence ID" value="NZ_FNTH01000001.1"/>
</dbReference>
<dbReference type="InterPro" id="IPR008638">
    <property type="entry name" value="FhaB/CdiA-like_TPS"/>
</dbReference>
<dbReference type="SMART" id="SM00912">
    <property type="entry name" value="Haemagg_act"/>
    <property type="match status" value="1"/>
</dbReference>
<feature type="signal peptide" evidence="2">
    <location>
        <begin position="1"/>
        <end position="24"/>
    </location>
</feature>
<feature type="chain" id="PRO_5011674102" evidence="2">
    <location>
        <begin position="25"/>
        <end position="4449"/>
    </location>
</feature>
<sequence length="4449" mass="440764">MHSLPRSTSRRGLLLAGVSSIAIAMGTPAAARPFGTWGGVSTAATQAAVSAAQAAAQQAQQAAQNTQASMTRAAQAIQALQAAQSAARGLAASAPSTVPNGLNAGGLVPNSGLAASGVANPVTNWVGANTPTQSSSGSQTTVNINQTQAQAVLNWQSFNVGRDTTVNFNQQGNANWAALNKIASTGVPSQILGSIRADGAVYLINQNGIIFGGTSQINVHTLIASTLDLPSKLSGSNYQGFLQSGLFSLLGDVQAQSPGVTGAGAAIFNQGSGGKVTVLPGAIIDTTGKLSASGDGGYVALLGDGGVSNAGAITTRNGQIILASDTSVALITPQSTVVGTQTAMQVRAAGGLVTNEAAGLLVSNDGAVTLAGGSIKQLGGVVATTSTTRTGSISLNTVCPSGATCAPGADGNIVLGSASLTSILPDETSGTLPTATLNTLTSANGTSNAPYFQTVLQPQINITAASNVDVQGSATGDSGALIKAPSAALSILAGVVAGSNAVSTAGTVLLEKGSTIDLSGIAGVTLPMSINQISILVTAAEVADSPLAQALIGKTVTIDARLSGTRADGVQWVGSPLLNAAGYVGLIPQSIDQILTVGGNFTTSGKNVVQQPGATINVSAGYLQYTGGMISTTRLLGADGRIYDIGRADPTIAYVGVGNGFTVLHKVNGVVDTKLTEIFLSPWGGGSNTHYEASYITGANAGSVTVAAINPIVNDIIGNVTAGSRQRALAGSSNLSLADQMPKGASLNITFAVPPQSDSTQHAVLTPQADAGSDPYGLNGLNLANASSWSPTLANGVFPIFTDVLSNASLGAVSIKGARRLDMATNAVLSVRPGGSITLDGVATIDGTLSAPAGQISLTGFMYASQLPQVPSTPAVVIGPHAVLDVRGRWVNDTGLSADQLEGRAYVNGGNVSITTIAASNGPSQTDGIFTDVTQGIVLSPGSVIDLSGGGYVDSTGKIKVGSDGLPVGKGGSLTIVTYFGDFGGKIVDPNNGGNNGFNVPPHGTNPDGTVNHPDQASVLLGGTIYAGGFDGGGTLTLKASTIVVDGGTAEVTSYASSATAGAIANYTGSPVTGFVVSDAKAGQLVLPPSFFTSGGFSQYTLTDAYGGTTVTAGTQLLLQRQPTALLSGREAQIPTGARVRDFASLGLLPDGLRKPVSLSLGGTNVLVDRGAAIVTDPLATVTLSPIATADILGSIVAPAGTITATGQEVRVGAIATLDVSGVLVPNPQVKTYSTGTVRDGGTISLLATTVVAEPGAQFNLQGAAVTANSNLIQVPQSGFGPHFVGQAAWSNGGSLQLTGKTVYFAGSVDAAGGGPLAAGGSLTVGVINPTAVGAPPTPDTIVVEQPGVVATNLPASGATATPGAFIGADTLSNSGFDSVTLNAGKIAFDGSVNVSIPGALTLYARNGHVAIADGSVVNLNAGYVRTVGVGVGGVSIVPTAGAGTLNVTARWIDLERGIGLDNAGSVNLVSAGAIRLLPQYYGFIDGGLSSGETVFGGALLVPGNLTLRAAEIYPVSNTDFLLMSTGPSSAITIAQNGVATTPLSVGGGIVLSAQTIVQGGTLWAPLGNIVLGVRTGSDVLAQFIKAIANEGGINFASGTFVPTASVTLAAGSLTSVSAAGLVVPDGYTVDGTTWYQGAPNSNHIVPQVLTAPPSKSISLFGTDVATQSGAVLDLNGGGDIYATEFVAGTGGSRNVLTTYQQNPANGSITPTYADGRQVYALVPTYSSAVAAFDPNFAFSPYFSGLVVPPATTFGASVAGGSQPFASGIAPGQSVTIGAGSGIPAGTYTLLPGMYATLPGAYRVVQVASNVNPNTVASTSSSDGSQYVTGTLGNSLTGARSSQSAVFQLQSQAVWSRYSRIDITSSTTFFRNQALAAGKAPPPLPIDGGVLVLGAINSLDLAGTNRFAPGTSELAPGLVGGGGQVQIGGSNILIRAADQAVPAGDCLAGSAPGCTGSVNYLVLDADQISRLGASSVLIGGTAQVVNGVQNITASALNLEVLTDAAHPLTGPELLLMSLAGDGNLVTGRGLVIGDGSVVRAIGAVPGGTDRDITIGALPVQQSDGSYVFASGDGALLRVSNGSTVKVSRIYVPGQYTGNGPPPSSQTPLGAFSIGAGAVIDGGNALTLDTSGSGTLASNAILNARNYDIAGSVINIGGGSTGIVLNPAVLANFNDAVSVRLRSATVINLYDANGLQIGDAAHPIGTLTFDSAGLYSQGGSTIVNATNIDLSNTSGATGTGITGAGGTLTLNASQVITEDVGTKHLGGFSQIYFNAGKAVAFSGNGTLDTGSVAAAALTFDIGGVTIANPGTGYTSIPDVTISGGGGSGAQATALLGVVSFAVVSGGSGYSNGDPVTVSGTDNNGNPVTATGTAIVNASGAVTGVKLTSSGSGFPGFVDSISVDSATGDGGAQLTASLGVVGVTVTNPGSGYTSMPTFSFANGGGGVATTAQAVVNVTGINLTNPGDGYLSTPTIKISGSGTTATATVSGGAVTGVTLTNAGTGYSSLPTVTFAGGGAGAASMVLSAPAIVVNSGATQSLSTLGNISLVTAAGTKPASVASNIGGVLAIMGGSITDSATIQALSGKVSLTATASDVVLGGGALIDASGSRITILDVVQDAPGGNVQLASTTGNVIVGQGATVSVSGAGRGFAGSLSILAAKTAALDGALDGSAAFKDLGGSFTLQAGSIGGAAGLPLTAFTGGFSVRLGTGDIRIEAGQTLNSGKVLLVANNGSVVVNGTIDASGPSGQISLYGAGVTAGGVTTGGVSIGGSAVLKASYAAGDPSDPAYTTASLVQTGGTITLGTTGTPDANGAVNATYGYQNMSTSGAISVASGAMFDVSGGPGGPNINNAGGAVIIRAPILTNNTVKVDFRGTVRGVVDGGGNPIGKGVVLNPYAVWSTTDSSTGAQHFDGIIDPAGWFDAAGNPLPGTDQNGNTTDQNGNAIVAPTPQAPLATGTIFIVSQPNADHVGFYQNTLASFVQNLAVTPARGGASFAGMHVRPEIDLINPSLDINKGNITVASNWNLGAGSVDASGHVSLVYRTATGGEPGSLVLQARNNVNINATVTDGFLVNYTPRGGDASALYASELNSSLYQAYLGMFPDGNNLVYNSSGIVDYLVKTNGAWSGPSSPTASPSAAFFGLSDAAYNALALQFKLAQPVVMSSSDPAVIDQYNLYYSQYLRMFRAYETELIGVNVNGINPSTGVSARGGIVLSYADFVAYTNTIPPKVGNTQLNPSANVIPAARATGTQYYNLTTGISRLLYSGTGNVVTGAADYATKWTAYFLSVINIDLVNSGKDKLPNFLPRTNLPAGLDYAAGIDFSNGVLAAIAVTPPAPPPAYATVQGTYVPSGDPTPPADRIANNPAIYNPPGGSPGVVYNATAASQLMSAAVSGKGSFSYDIVAGAAFTGTTQPVDPNAVAALSSLPPAVTGTVSVDGHTSYLNSEPNIAGGSTIYIPTIVRTGTGSITIAAAGNVELRDQVAPGAVYTAGAATATPADFNAPTQPLVYSFNPNGLVSTPAWATGGGAVTITAGGSIIGIEMPIDPDGSRFGVAGGPAGQMWSDWYIHYGLSNGTSTPFAACAAAGSIACQTAAWVNYATFFQGFGALGGGNVTLSASADIIDVGASLPETLVVGGGFTSADPPKAKYYGGGNLSVTAGGNLLSSDFLVGRGAGLIRVGGAVQATTSNPLNQGLPTLGVTLAGRTVSGTYALPLLMAVQDGFITLAARGSVTLGNVYDPAALPVNLGTQVDPTRYLFGASPDPGNPGNGSWSNYFTSYGQGSGVSLTSLTGDVTGPTVSANSIPGLFSHNADPNVALGGNANASIAGPLLPATFDLAALNGNLTLSKTDVSNVLLSNGGTVSLLAAGTISLEAGLVMPDLSTSITQFVGASISQSDFTNVISPLGLPPAALTQALHANDPVPVVIAAGKDIYAVDPVNNLGASLTLIKPARIEAGNNIYAGLAPGGGVSTTSNGTPQANISLTFVGQNNNATDITSIVAGNDLVGGSYLLYGPGTFVLQAGHDLGPFSASDTPTRGIATIGNGSAVGGAFNLSNPLKPYLPPKGAELDLLFGVKPGINYAAAIADYVDPAHAGTGGIDFLTDIAAVLGQPRDQAWATFQGLSQARQQLLVNRAFLDFLIQVGKDFKNPSSPYFGQYARAYTAISTLFPAGYGYTDNSLSVDGKAAPKIATGRFNVAASVLETQMGGDINILGPGGGITVGHSSLDTLTPNQEGILTLGGGTIRAFADASILVNQSRIMTQQGGDIGLFTANGDISAGAGPKTYVSSPALSEICTVDGYCYVNPQGLVTGAGIAALVTLPGQDPTKSNVTLVAPRGTIDLGAAGIRGNEITLVAPVVLNAFNLQATGTVTGLASTPTPSTTLSAVNNNATAATQQAGQPAPNKPNDQPSIVIVEVLGYGGSGGDDAAPGNSGSGNNQKPNSSDDERRRRGGGQ</sequence>
<evidence type="ECO:0000313" key="5">
    <source>
        <dbReference type="Proteomes" id="UP000198992"/>
    </source>
</evidence>
<dbReference type="InterPro" id="IPR050909">
    <property type="entry name" value="Bact_Autotransporter_VF"/>
</dbReference>
<dbReference type="InterPro" id="IPR021026">
    <property type="entry name" value="Filamn_hemagglutn_DUF3739"/>
</dbReference>
<dbReference type="EMBL" id="FNTH01000001">
    <property type="protein sequence ID" value="SEE31762.1"/>
    <property type="molecule type" value="Genomic_DNA"/>
</dbReference>
<dbReference type="SUPFAM" id="SSF51126">
    <property type="entry name" value="Pectin lyase-like"/>
    <property type="match status" value="1"/>
</dbReference>
<accession>A0A1H5HUV2</accession>
<dbReference type="PANTHER" id="PTHR12338">
    <property type="entry name" value="AUTOTRANSPORTER"/>
    <property type="match status" value="1"/>
</dbReference>
<reference evidence="4 5" key="1">
    <citation type="submission" date="2016-10" db="EMBL/GenBank/DDBJ databases">
        <authorList>
            <person name="de Groot N.N."/>
        </authorList>
    </citation>
    <scope>NUCLEOTIDE SEQUENCE [LARGE SCALE GENOMIC DNA]</scope>
    <source>
        <strain evidence="4 5">MT12</strain>
    </source>
</reference>
<dbReference type="Proteomes" id="UP000198992">
    <property type="component" value="Unassembled WGS sequence"/>
</dbReference>
<gene>
    <name evidence="4" type="ORF">SAMN05444164_7650</name>
</gene>
<dbReference type="OrthoDB" id="1776524at2"/>
<name>A0A1H5HUV2_9BRAD</name>
<dbReference type="Pfam" id="PF12545">
    <property type="entry name" value="DUF3739"/>
    <property type="match status" value="1"/>
</dbReference>
<evidence type="ECO:0000259" key="3">
    <source>
        <dbReference type="SMART" id="SM00912"/>
    </source>
</evidence>
<feature type="region of interest" description="Disordered" evidence="1">
    <location>
        <begin position="4388"/>
        <end position="4449"/>
    </location>
</feature>
<evidence type="ECO:0000313" key="4">
    <source>
        <dbReference type="EMBL" id="SEE31762.1"/>
    </source>
</evidence>
<dbReference type="PANTHER" id="PTHR12338:SF5">
    <property type="entry name" value="ANTIGEN 43-RELATED"/>
    <property type="match status" value="1"/>
</dbReference>
<dbReference type="InterPro" id="IPR012334">
    <property type="entry name" value="Pectin_lyas_fold"/>
</dbReference>
<keyword evidence="2" id="KW-0732">Signal</keyword>
<dbReference type="Pfam" id="PF05860">
    <property type="entry name" value="TPS"/>
    <property type="match status" value="1"/>
</dbReference>
<organism evidence="4 5">
    <name type="scientific">Bradyrhizobium erythrophlei</name>
    <dbReference type="NCBI Taxonomy" id="1437360"/>
    <lineage>
        <taxon>Bacteria</taxon>
        <taxon>Pseudomonadati</taxon>
        <taxon>Pseudomonadota</taxon>
        <taxon>Alphaproteobacteria</taxon>
        <taxon>Hyphomicrobiales</taxon>
        <taxon>Nitrobacteraceae</taxon>
        <taxon>Bradyrhizobium</taxon>
    </lineage>
</organism>
<protein>
    <submittedName>
        <fullName evidence="4">Filamentous hemagglutinin family N-terminal domain-containing protein</fullName>
    </submittedName>
</protein>
<feature type="domain" description="Filamentous haemagglutinin FhaB/tRNA nuclease CdiA-like TPS" evidence="3">
    <location>
        <begin position="117"/>
        <end position="233"/>
    </location>
</feature>
<dbReference type="Gene3D" id="2.160.20.10">
    <property type="entry name" value="Single-stranded right-handed beta-helix, Pectin lyase-like"/>
    <property type="match status" value="1"/>
</dbReference>
<proteinExistence type="predicted"/>
<evidence type="ECO:0000256" key="1">
    <source>
        <dbReference type="SAM" id="MobiDB-lite"/>
    </source>
</evidence>
<dbReference type="NCBIfam" id="TIGR01901">
    <property type="entry name" value="adhes_NPXG"/>
    <property type="match status" value="1"/>
</dbReference>